<proteinExistence type="predicted"/>
<dbReference type="Proteomes" id="UP000295662">
    <property type="component" value="Unassembled WGS sequence"/>
</dbReference>
<dbReference type="SUPFAM" id="SSF56112">
    <property type="entry name" value="Protein kinase-like (PK-like)"/>
    <property type="match status" value="1"/>
</dbReference>
<organism evidence="1 2">
    <name type="scientific">Prosthecobacter fusiformis</name>
    <dbReference type="NCBI Taxonomy" id="48464"/>
    <lineage>
        <taxon>Bacteria</taxon>
        <taxon>Pseudomonadati</taxon>
        <taxon>Verrucomicrobiota</taxon>
        <taxon>Verrucomicrobiia</taxon>
        <taxon>Verrucomicrobiales</taxon>
        <taxon>Verrucomicrobiaceae</taxon>
        <taxon>Prosthecobacter</taxon>
    </lineage>
</organism>
<accession>A0A4V3FED9</accession>
<sequence>MERRVVYKLFDLRETGALGKKLAFESTADGSWMTVPCDATLDDTLEKLCLLHEAGACPTEIIGLAATGDYLIAKQPLCQPFANLEEDRRTAAESIKAVMTSCFLGREVRVFWADGRAWCLGDLHQGNIMREVDGTPTIIDALIGALPPNVIRSLAALQTAIHRSRLWWETGNLISDDPFSGIADDEL</sequence>
<gene>
    <name evidence="1" type="ORF">EI77_03728</name>
</gene>
<dbReference type="EMBL" id="SOCA01000008">
    <property type="protein sequence ID" value="TDU66633.1"/>
    <property type="molecule type" value="Genomic_DNA"/>
</dbReference>
<reference evidence="1 2" key="1">
    <citation type="submission" date="2019-03" db="EMBL/GenBank/DDBJ databases">
        <title>Genomic Encyclopedia of Archaeal and Bacterial Type Strains, Phase II (KMG-II): from individual species to whole genera.</title>
        <authorList>
            <person name="Goeker M."/>
        </authorList>
    </citation>
    <scope>NUCLEOTIDE SEQUENCE [LARGE SCALE GENOMIC DNA]</scope>
    <source>
        <strain evidence="1 2">ATCC 25309</strain>
    </source>
</reference>
<dbReference type="InterPro" id="IPR011009">
    <property type="entry name" value="Kinase-like_dom_sf"/>
</dbReference>
<name>A0A4V3FED9_9BACT</name>
<protein>
    <submittedName>
        <fullName evidence="1">Uncharacterized protein</fullName>
    </submittedName>
</protein>
<evidence type="ECO:0000313" key="2">
    <source>
        <dbReference type="Proteomes" id="UP000295662"/>
    </source>
</evidence>
<dbReference type="AlphaFoldDB" id="A0A4V3FED9"/>
<comment type="caution">
    <text evidence="1">The sequence shown here is derived from an EMBL/GenBank/DDBJ whole genome shotgun (WGS) entry which is preliminary data.</text>
</comment>
<evidence type="ECO:0000313" key="1">
    <source>
        <dbReference type="EMBL" id="TDU66633.1"/>
    </source>
</evidence>
<keyword evidence="2" id="KW-1185">Reference proteome</keyword>